<keyword evidence="2" id="KW-1185">Reference proteome</keyword>
<dbReference type="HOGENOM" id="CLU_2399877_0_0_1"/>
<comment type="caution">
    <text evidence="1">The sequence shown here is derived from an EMBL/GenBank/DDBJ whole genome shotgun (WGS) entry which is preliminary data.</text>
</comment>
<dbReference type="Proteomes" id="UP000005446">
    <property type="component" value="Unassembled WGS sequence"/>
</dbReference>
<gene>
    <name evidence="1" type="ORF">M7I_3681</name>
</gene>
<name>H0EM54_GLAL7</name>
<sequence>MYFDIGLALILMMCTIIGHETRDDGYRGAKLWVAGAILGYIVVKLTFSVEVARGATSEPTSKANFPGEIKLGKEASYRFSEDELPRQSTDTVV</sequence>
<dbReference type="InParanoid" id="H0EM54"/>
<evidence type="ECO:0000313" key="2">
    <source>
        <dbReference type="Proteomes" id="UP000005446"/>
    </source>
</evidence>
<dbReference type="EMBL" id="AGUE01000083">
    <property type="protein sequence ID" value="EHL00398.1"/>
    <property type="molecule type" value="Genomic_DNA"/>
</dbReference>
<accession>H0EM54</accession>
<reference evidence="1 2" key="1">
    <citation type="journal article" date="2012" name="Eukaryot. Cell">
        <title>Genome sequence of the fungus Glarea lozoyensis: the first genome sequence of a species from the Helotiaceae family.</title>
        <authorList>
            <person name="Youssar L."/>
            <person name="Gruening B.A."/>
            <person name="Erxleben A."/>
            <person name="Guenther S."/>
            <person name="Huettel W."/>
        </authorList>
    </citation>
    <scope>NUCLEOTIDE SEQUENCE [LARGE SCALE GENOMIC DNA]</scope>
    <source>
        <strain evidence="2">ATCC 74030 / MF5533</strain>
    </source>
</reference>
<organism evidence="1 2">
    <name type="scientific">Glarea lozoyensis (strain ATCC 74030 / MF5533)</name>
    <dbReference type="NCBI Taxonomy" id="1104152"/>
    <lineage>
        <taxon>Eukaryota</taxon>
        <taxon>Fungi</taxon>
        <taxon>Dikarya</taxon>
        <taxon>Ascomycota</taxon>
        <taxon>Pezizomycotina</taxon>
        <taxon>Leotiomycetes</taxon>
        <taxon>Helotiales</taxon>
        <taxon>Helotiaceae</taxon>
        <taxon>Glarea</taxon>
    </lineage>
</organism>
<dbReference type="AlphaFoldDB" id="H0EM54"/>
<protein>
    <submittedName>
        <fullName evidence="1">Uncharacterized protein</fullName>
    </submittedName>
</protein>
<evidence type="ECO:0000313" key="1">
    <source>
        <dbReference type="EMBL" id="EHL00398.1"/>
    </source>
</evidence>
<proteinExistence type="predicted"/>
<dbReference type="OrthoDB" id="10379230at2759"/>